<keyword evidence="11" id="KW-0966">Cell projection</keyword>
<dbReference type="AlphaFoldDB" id="A0A372DRR0"/>
<sequence>MDRLSIIGVVLAIGALIGGSVLKGAGLASLWSPAAFVIVIIGTIAAILLQTPLDTFRRAMKIVRWVFRPPAQDRGAVIRQIVEWSTVARKQGLLALEAQVEAQPDPFLKKGLQMVVDGVEPEAIRQMLEIELQGQGQRDLAAAKVFEGMGIYSPTLGIIGAVLGLIAVMKNLADPTKLGHGIAAAFTATIYGIGAANLMLLPMASKLKGVIHGQTAEREMIIEGLIAIAQGENPRNIETRLNGFVH</sequence>
<keyword evidence="12" id="KW-1185">Reference proteome</keyword>
<evidence type="ECO:0000256" key="2">
    <source>
        <dbReference type="ARBA" id="ARBA00022475"/>
    </source>
</evidence>
<reference evidence="11 12" key="1">
    <citation type="submission" date="2018-08" db="EMBL/GenBank/DDBJ databases">
        <title>Lysobacter weifangensis sp. nov., a new member of the family 'Xanthomonadaceae', isolated from soil in a farmland.</title>
        <authorList>
            <person name="Zhao H."/>
        </authorList>
    </citation>
    <scope>NUCLEOTIDE SEQUENCE [LARGE SCALE GENOMIC DNA]</scope>
    <source>
        <strain evidence="11 12">WF-2</strain>
    </source>
</reference>
<evidence type="ECO:0000259" key="10">
    <source>
        <dbReference type="Pfam" id="PF20560"/>
    </source>
</evidence>
<keyword evidence="3 8" id="KW-0812">Transmembrane</keyword>
<dbReference type="OrthoDB" id="9806929at2"/>
<dbReference type="InterPro" id="IPR002898">
    <property type="entry name" value="MotA_ExbB_proton_chnl"/>
</dbReference>
<comment type="caution">
    <text evidence="11">The sequence shown here is derived from an EMBL/GenBank/DDBJ whole genome shotgun (WGS) entry which is preliminary data.</text>
</comment>
<dbReference type="EMBL" id="QVPD01000002">
    <property type="protein sequence ID" value="RFP62032.1"/>
    <property type="molecule type" value="Genomic_DNA"/>
</dbReference>
<dbReference type="GO" id="GO:0015031">
    <property type="term" value="P:protein transport"/>
    <property type="evidence" value="ECO:0007669"/>
    <property type="project" value="UniProtKB-KW"/>
</dbReference>
<gene>
    <name evidence="11" type="ORF">D0Y53_02980</name>
</gene>
<keyword evidence="6 8" id="KW-0472">Membrane</keyword>
<dbReference type="GO" id="GO:0005886">
    <property type="term" value="C:plasma membrane"/>
    <property type="evidence" value="ECO:0007669"/>
    <property type="project" value="UniProtKB-SubCell"/>
</dbReference>
<feature type="transmembrane region" description="Helical" evidence="8">
    <location>
        <begin position="151"/>
        <end position="169"/>
    </location>
</feature>
<name>A0A372DRR0_9GAMM</name>
<dbReference type="InterPro" id="IPR046786">
    <property type="entry name" value="MotA_N"/>
</dbReference>
<comment type="similarity">
    <text evidence="7">Belongs to the exbB/tolQ family.</text>
</comment>
<proteinExistence type="inferred from homology"/>
<dbReference type="Pfam" id="PF20560">
    <property type="entry name" value="MotA_N"/>
    <property type="match status" value="1"/>
</dbReference>
<evidence type="ECO:0000256" key="1">
    <source>
        <dbReference type="ARBA" id="ARBA00004651"/>
    </source>
</evidence>
<keyword evidence="7" id="KW-0653">Protein transport</keyword>
<keyword evidence="7" id="KW-0813">Transport</keyword>
<dbReference type="GO" id="GO:0006935">
    <property type="term" value="P:chemotaxis"/>
    <property type="evidence" value="ECO:0007669"/>
    <property type="project" value="InterPro"/>
</dbReference>
<protein>
    <submittedName>
        <fullName evidence="11">Flagellar motor protein</fullName>
    </submittedName>
</protein>
<keyword evidence="11" id="KW-0282">Flagellum</keyword>
<evidence type="ECO:0000259" key="9">
    <source>
        <dbReference type="Pfam" id="PF01618"/>
    </source>
</evidence>
<accession>A0A372DRR0</accession>
<evidence type="ECO:0000256" key="7">
    <source>
        <dbReference type="RuleBase" id="RU004057"/>
    </source>
</evidence>
<feature type="transmembrane region" description="Helical" evidence="8">
    <location>
        <begin position="34"/>
        <end position="53"/>
    </location>
</feature>
<feature type="transmembrane region" description="Helical" evidence="8">
    <location>
        <begin position="181"/>
        <end position="201"/>
    </location>
</feature>
<dbReference type="Proteomes" id="UP000262917">
    <property type="component" value="Unassembled WGS sequence"/>
</dbReference>
<keyword evidence="4" id="KW-0283">Flagellar rotation</keyword>
<evidence type="ECO:0000256" key="3">
    <source>
        <dbReference type="ARBA" id="ARBA00022692"/>
    </source>
</evidence>
<dbReference type="PANTHER" id="PTHR30433:SF3">
    <property type="entry name" value="MOTILITY PROTEIN A"/>
    <property type="match status" value="1"/>
</dbReference>
<evidence type="ECO:0000256" key="8">
    <source>
        <dbReference type="SAM" id="Phobius"/>
    </source>
</evidence>
<dbReference type="PANTHER" id="PTHR30433">
    <property type="entry name" value="CHEMOTAXIS PROTEIN MOTA"/>
    <property type="match status" value="1"/>
</dbReference>
<dbReference type="GO" id="GO:0071978">
    <property type="term" value="P:bacterial-type flagellum-dependent swarming motility"/>
    <property type="evidence" value="ECO:0007669"/>
    <property type="project" value="InterPro"/>
</dbReference>
<dbReference type="NCBIfam" id="NF006583">
    <property type="entry name" value="PRK09109.1"/>
    <property type="match status" value="1"/>
</dbReference>
<comment type="subcellular location">
    <subcellularLocation>
        <location evidence="1">Cell membrane</location>
        <topology evidence="1">Multi-pass membrane protein</topology>
    </subcellularLocation>
    <subcellularLocation>
        <location evidence="7">Membrane</location>
        <topology evidence="7">Multi-pass membrane protein</topology>
    </subcellularLocation>
</comment>
<keyword evidence="2" id="KW-1003">Cell membrane</keyword>
<evidence type="ECO:0000313" key="11">
    <source>
        <dbReference type="EMBL" id="RFP62032.1"/>
    </source>
</evidence>
<dbReference type="RefSeq" id="WP_117201707.1">
    <property type="nucleotide sequence ID" value="NZ_JBHTBK010000023.1"/>
</dbReference>
<evidence type="ECO:0000256" key="5">
    <source>
        <dbReference type="ARBA" id="ARBA00022989"/>
    </source>
</evidence>
<evidence type="ECO:0000256" key="6">
    <source>
        <dbReference type="ARBA" id="ARBA00023136"/>
    </source>
</evidence>
<organism evidence="11 12">
    <name type="scientific">Cognatiluteimonas weifangensis</name>
    <dbReference type="NCBI Taxonomy" id="2303539"/>
    <lineage>
        <taxon>Bacteria</taxon>
        <taxon>Pseudomonadati</taxon>
        <taxon>Pseudomonadota</taxon>
        <taxon>Gammaproteobacteria</taxon>
        <taxon>Lysobacterales</taxon>
        <taxon>Lysobacteraceae</taxon>
        <taxon>Cognatiluteimonas</taxon>
    </lineage>
</organism>
<keyword evidence="11" id="KW-0969">Cilium</keyword>
<evidence type="ECO:0000313" key="12">
    <source>
        <dbReference type="Proteomes" id="UP000262917"/>
    </source>
</evidence>
<dbReference type="Pfam" id="PF01618">
    <property type="entry name" value="MotA_ExbB"/>
    <property type="match status" value="1"/>
</dbReference>
<feature type="domain" description="Motility protein A N-terminal" evidence="10">
    <location>
        <begin position="6"/>
        <end position="74"/>
    </location>
</feature>
<feature type="domain" description="MotA/TolQ/ExbB proton channel" evidence="9">
    <location>
        <begin position="102"/>
        <end position="220"/>
    </location>
</feature>
<dbReference type="InterPro" id="IPR047055">
    <property type="entry name" value="MotA-like"/>
</dbReference>
<evidence type="ECO:0000256" key="4">
    <source>
        <dbReference type="ARBA" id="ARBA00022779"/>
    </source>
</evidence>
<keyword evidence="5 8" id="KW-1133">Transmembrane helix</keyword>